<evidence type="ECO:0000256" key="6">
    <source>
        <dbReference type="SAM" id="Phobius"/>
    </source>
</evidence>
<organism evidence="7 8">
    <name type="scientific">Hermanssonia centrifuga</name>
    <dbReference type="NCBI Taxonomy" id="98765"/>
    <lineage>
        <taxon>Eukaryota</taxon>
        <taxon>Fungi</taxon>
        <taxon>Dikarya</taxon>
        <taxon>Basidiomycota</taxon>
        <taxon>Agaricomycotina</taxon>
        <taxon>Agaricomycetes</taxon>
        <taxon>Polyporales</taxon>
        <taxon>Meruliaceae</taxon>
        <taxon>Hermanssonia</taxon>
    </lineage>
</organism>
<dbReference type="EMBL" id="MLYV02000559">
    <property type="protein sequence ID" value="PSR83468.1"/>
    <property type="molecule type" value="Genomic_DNA"/>
</dbReference>
<keyword evidence="2" id="KW-0813">Transport</keyword>
<evidence type="ECO:0008006" key="9">
    <source>
        <dbReference type="Google" id="ProtNLM"/>
    </source>
</evidence>
<evidence type="ECO:0000256" key="1">
    <source>
        <dbReference type="ARBA" id="ARBA00004141"/>
    </source>
</evidence>
<evidence type="ECO:0000256" key="2">
    <source>
        <dbReference type="ARBA" id="ARBA00022448"/>
    </source>
</evidence>
<comment type="subcellular location">
    <subcellularLocation>
        <location evidence="1">Membrane</location>
        <topology evidence="1">Multi-pass membrane protein</topology>
    </subcellularLocation>
</comment>
<name>A0A2R6P1K1_9APHY</name>
<gene>
    <name evidence="7" type="ORF">PHLCEN_2v5740</name>
</gene>
<dbReference type="STRING" id="98765.A0A2R6P1K1"/>
<comment type="caution">
    <text evidence="7">The sequence shown here is derived from an EMBL/GenBank/DDBJ whole genome shotgun (WGS) entry which is preliminary data.</text>
</comment>
<keyword evidence="4 6" id="KW-1133">Transmembrane helix</keyword>
<dbReference type="AlphaFoldDB" id="A0A2R6P1K1"/>
<accession>A0A2R6P1K1</accession>
<keyword evidence="8" id="KW-1185">Reference proteome</keyword>
<evidence type="ECO:0000256" key="4">
    <source>
        <dbReference type="ARBA" id="ARBA00022989"/>
    </source>
</evidence>
<protein>
    <recommendedName>
        <fullName evidence="9">Amino acid permease</fullName>
    </recommendedName>
</protein>
<dbReference type="PANTHER" id="PTHR45649">
    <property type="entry name" value="AMINO-ACID PERMEASE BAT1"/>
    <property type="match status" value="1"/>
</dbReference>
<keyword evidence="3 6" id="KW-0812">Transmembrane</keyword>
<evidence type="ECO:0000313" key="7">
    <source>
        <dbReference type="EMBL" id="PSR83468.1"/>
    </source>
</evidence>
<evidence type="ECO:0000256" key="5">
    <source>
        <dbReference type="ARBA" id="ARBA00023136"/>
    </source>
</evidence>
<proteinExistence type="predicted"/>
<keyword evidence="5 6" id="KW-0472">Membrane</keyword>
<dbReference type="GO" id="GO:0016020">
    <property type="term" value="C:membrane"/>
    <property type="evidence" value="ECO:0007669"/>
    <property type="project" value="UniProtKB-SubCell"/>
</dbReference>
<evidence type="ECO:0000313" key="8">
    <source>
        <dbReference type="Proteomes" id="UP000186601"/>
    </source>
</evidence>
<dbReference type="GO" id="GO:0022857">
    <property type="term" value="F:transmembrane transporter activity"/>
    <property type="evidence" value="ECO:0007669"/>
    <property type="project" value="UniProtKB-ARBA"/>
</dbReference>
<feature type="transmembrane region" description="Helical" evidence="6">
    <location>
        <begin position="27"/>
        <end position="51"/>
    </location>
</feature>
<reference evidence="7 8" key="1">
    <citation type="submission" date="2018-02" db="EMBL/GenBank/DDBJ databases">
        <title>Genome sequence of the basidiomycete white-rot fungus Phlebia centrifuga.</title>
        <authorList>
            <person name="Granchi Z."/>
            <person name="Peng M."/>
            <person name="de Vries R.P."/>
            <person name="Hilden K."/>
            <person name="Makela M.R."/>
            <person name="Grigoriev I."/>
            <person name="Riley R."/>
        </authorList>
    </citation>
    <scope>NUCLEOTIDE SEQUENCE [LARGE SCALE GENOMIC DNA]</scope>
    <source>
        <strain evidence="7 8">FBCC195</strain>
    </source>
</reference>
<evidence type="ECO:0000256" key="3">
    <source>
        <dbReference type="ARBA" id="ARBA00022692"/>
    </source>
</evidence>
<sequence>MEKAQKDDQLLAGLGYKQEFKRAFSPLEVFGIAFSIIGIFPSLATTLTFSLPNGGPVSLVWGVRMPWGFLG</sequence>
<dbReference type="OrthoDB" id="4476201at2759"/>
<dbReference type="PANTHER" id="PTHR45649:SF6">
    <property type="entry name" value="GABA-SPECIFIC PERMEASE"/>
    <property type="match status" value="1"/>
</dbReference>
<dbReference type="Proteomes" id="UP000186601">
    <property type="component" value="Unassembled WGS sequence"/>
</dbReference>